<feature type="non-terminal residue" evidence="1">
    <location>
        <position position="80"/>
    </location>
</feature>
<dbReference type="GO" id="GO:0019171">
    <property type="term" value="F:(3R)-hydroxyacyl-[acyl-carrier-protein] dehydratase activity"/>
    <property type="evidence" value="ECO:0007669"/>
    <property type="project" value="TreeGrafter"/>
</dbReference>
<dbReference type="InterPro" id="IPR052741">
    <property type="entry name" value="Mitochondrial_HTD2"/>
</dbReference>
<proteinExistence type="predicted"/>
<feature type="non-terminal residue" evidence="1">
    <location>
        <position position="1"/>
    </location>
</feature>
<dbReference type="EMBL" id="ML014127">
    <property type="protein sequence ID" value="RKP03211.1"/>
    <property type="molecule type" value="Genomic_DNA"/>
</dbReference>
<dbReference type="Proteomes" id="UP000274922">
    <property type="component" value="Unassembled WGS sequence"/>
</dbReference>
<organism evidence="1 2">
    <name type="scientific">Caulochytrium protostelioides</name>
    <dbReference type="NCBI Taxonomy" id="1555241"/>
    <lineage>
        <taxon>Eukaryota</taxon>
        <taxon>Fungi</taxon>
        <taxon>Fungi incertae sedis</taxon>
        <taxon>Chytridiomycota</taxon>
        <taxon>Chytridiomycota incertae sedis</taxon>
        <taxon>Chytridiomycetes</taxon>
        <taxon>Caulochytriales</taxon>
        <taxon>Caulochytriaceae</taxon>
        <taxon>Caulochytrium</taxon>
    </lineage>
</organism>
<dbReference type="OrthoDB" id="3257538at2759"/>
<dbReference type="PANTHER" id="PTHR28152:SF1">
    <property type="entry name" value="HYDROXYACYL-THIOESTER DEHYDRATASE TYPE 2, MITOCHONDRIAL"/>
    <property type="match status" value="1"/>
</dbReference>
<dbReference type="AlphaFoldDB" id="A0A4P9XDI8"/>
<accession>A0A4P9XDI8</accession>
<gene>
    <name evidence="1" type="ORF">CXG81DRAFT_2811</name>
</gene>
<dbReference type="STRING" id="1555241.A0A4P9XDI8"/>
<dbReference type="PANTHER" id="PTHR28152">
    <property type="entry name" value="HYDROXYACYL-THIOESTER DEHYDRATASE TYPE 2, MITOCHONDRIAL"/>
    <property type="match status" value="1"/>
</dbReference>
<sequence>SHSVVMSPVLLFRFSALTWNSHRIHYEHAYAKGVEGYPAPLVHGPLTATLLANLGGHGVHLRRFTYRALAPLFVNETVTF</sequence>
<dbReference type="SUPFAM" id="SSF54637">
    <property type="entry name" value="Thioesterase/thiol ester dehydrase-isomerase"/>
    <property type="match status" value="1"/>
</dbReference>
<dbReference type="InterPro" id="IPR029069">
    <property type="entry name" value="HotDog_dom_sf"/>
</dbReference>
<evidence type="ECO:0000313" key="2">
    <source>
        <dbReference type="Proteomes" id="UP000274922"/>
    </source>
</evidence>
<protein>
    <submittedName>
        <fullName evidence="1">Uncharacterized protein</fullName>
    </submittedName>
</protein>
<reference evidence="2" key="1">
    <citation type="journal article" date="2018" name="Nat. Microbiol.">
        <title>Leveraging single-cell genomics to expand the fungal tree of life.</title>
        <authorList>
            <person name="Ahrendt S.R."/>
            <person name="Quandt C.A."/>
            <person name="Ciobanu D."/>
            <person name="Clum A."/>
            <person name="Salamov A."/>
            <person name="Andreopoulos B."/>
            <person name="Cheng J.F."/>
            <person name="Woyke T."/>
            <person name="Pelin A."/>
            <person name="Henrissat B."/>
            <person name="Reynolds N.K."/>
            <person name="Benny G.L."/>
            <person name="Smith M.E."/>
            <person name="James T.Y."/>
            <person name="Grigoriev I.V."/>
        </authorList>
    </citation>
    <scope>NUCLEOTIDE SEQUENCE [LARGE SCALE GENOMIC DNA]</scope>
    <source>
        <strain evidence="2">ATCC 52028</strain>
    </source>
</reference>
<keyword evidence="2" id="KW-1185">Reference proteome</keyword>
<name>A0A4P9XDI8_9FUNG</name>
<dbReference type="Gene3D" id="3.10.129.10">
    <property type="entry name" value="Hotdog Thioesterase"/>
    <property type="match status" value="1"/>
</dbReference>
<evidence type="ECO:0000313" key="1">
    <source>
        <dbReference type="EMBL" id="RKP03211.1"/>
    </source>
</evidence>